<organism evidence="1 2">
    <name type="scientific">Labrys neptuniae</name>
    <dbReference type="NCBI Taxonomy" id="376174"/>
    <lineage>
        <taxon>Bacteria</taxon>
        <taxon>Pseudomonadati</taxon>
        <taxon>Pseudomonadota</taxon>
        <taxon>Alphaproteobacteria</taxon>
        <taxon>Hyphomicrobiales</taxon>
        <taxon>Xanthobacteraceae</taxon>
        <taxon>Labrys</taxon>
    </lineage>
</organism>
<reference evidence="1 2" key="1">
    <citation type="submission" date="2024-07" db="EMBL/GenBank/DDBJ databases">
        <title>Description of Labrys sedimenti sp. nov., isolated from a diclofenac-degrading enrichment culture.</title>
        <authorList>
            <person name="Tancsics A."/>
            <person name="Csepanyi A."/>
        </authorList>
    </citation>
    <scope>NUCLEOTIDE SEQUENCE [LARGE SCALE GENOMIC DNA]</scope>
    <source>
        <strain evidence="1 2">LMG 23578</strain>
    </source>
</reference>
<evidence type="ECO:0000313" key="2">
    <source>
        <dbReference type="Proteomes" id="UP001555786"/>
    </source>
</evidence>
<dbReference type="RefSeq" id="WP_367626531.1">
    <property type="nucleotide sequence ID" value="NZ_JBFNQD010000020.1"/>
</dbReference>
<dbReference type="Gene3D" id="2.60.40.1880">
    <property type="entry name" value="Invasion associated locus B (IalB) protein"/>
    <property type="match status" value="1"/>
</dbReference>
<proteinExistence type="predicted"/>
<comment type="caution">
    <text evidence="1">The sequence shown here is derived from an EMBL/GenBank/DDBJ whole genome shotgun (WGS) entry which is preliminary data.</text>
</comment>
<evidence type="ECO:0008006" key="3">
    <source>
        <dbReference type="Google" id="ProtNLM"/>
    </source>
</evidence>
<dbReference type="Proteomes" id="UP001555786">
    <property type="component" value="Unassembled WGS sequence"/>
</dbReference>
<keyword evidence="2" id="KW-1185">Reference proteome</keyword>
<evidence type="ECO:0000313" key="1">
    <source>
        <dbReference type="EMBL" id="MEW9309958.1"/>
    </source>
</evidence>
<sequence length="196" mass="21471">MPAAKRVPRCPTKITAFMPAKIRWRRYLMWPRLFAAIALLVGGSLSPAMAASPQLMGTFGDWKVYAVEGSNTRDCYVQAVPKVRSPDGLRRDPGSMFVTHHAGRAAMPEIAVSLGFPLRTGSSHSLQIGGRSFMVYGKGENGWPQNDGDQGRIVELMKAGQQLTIVTLTGRGNRNVDTFSLTGFTKAWDLASRNCR</sequence>
<accession>A0ABV3PX26</accession>
<dbReference type="EMBL" id="JBFNQD010000020">
    <property type="protein sequence ID" value="MEW9309958.1"/>
    <property type="molecule type" value="Genomic_DNA"/>
</dbReference>
<protein>
    <recommendedName>
        <fullName evidence="3">Invasion associated locus B family protein</fullName>
    </recommendedName>
</protein>
<gene>
    <name evidence="1" type="ORF">ABXS05_30725</name>
</gene>
<dbReference type="InterPro" id="IPR038696">
    <property type="entry name" value="IalB_sf"/>
</dbReference>
<name>A0ABV3PX26_9HYPH</name>